<gene>
    <name evidence="4" type="ORF">FQ775_00425</name>
</gene>
<evidence type="ECO:0000256" key="1">
    <source>
        <dbReference type="ARBA" id="ARBA00009023"/>
    </source>
</evidence>
<dbReference type="Proteomes" id="UP000321389">
    <property type="component" value="Chromosome"/>
</dbReference>
<dbReference type="EMBL" id="CP042301">
    <property type="protein sequence ID" value="QDY98957.1"/>
    <property type="molecule type" value="Genomic_DNA"/>
</dbReference>
<evidence type="ECO:0000313" key="4">
    <source>
        <dbReference type="EMBL" id="QDY98957.1"/>
    </source>
</evidence>
<sequence>MELGPAFAFCKKRSYTAEEAEMKQRMCAAAAALKALAAAGVFAFGMGSALAQDDIQERSLRFAMSVGANSPWTQAAQRFADNVEEASGGKIEITVYPDGQLSNGNQVAEFELLQNGTVDFTFHSSIILSIVDPRFSLFSMPWIAPSEEELFALIDGPGQRVWDGLSEKGVKPLGGFSTSGFRQLTNNERPVTRPEDLDGLTLRVPGLKLYQDVFKAMGVNPVPTSFGELYGALQQGVVDGQENPISLIYVSNFHEVQDYMTIWNYSADAIGILTNQALWDALSSTEQEIFTTAAKEAASWHRAEQSAADTKLLEEIEKSLEVTTLTPEQIAAFREKMAPIYAEWEPTIGADLMKSAMGN</sequence>
<name>A0A5B8KTM2_9HYPH</name>
<dbReference type="InterPro" id="IPR018389">
    <property type="entry name" value="DctP_fam"/>
</dbReference>
<dbReference type="OrthoDB" id="9803763at2"/>
<comment type="similarity">
    <text evidence="1">Belongs to the bacterial solute-binding protein 7 family.</text>
</comment>
<dbReference type="SUPFAM" id="SSF53850">
    <property type="entry name" value="Periplasmic binding protein-like II"/>
    <property type="match status" value="1"/>
</dbReference>
<dbReference type="PANTHER" id="PTHR33376:SF7">
    <property type="entry name" value="C4-DICARBOXYLATE-BINDING PROTEIN DCTB"/>
    <property type="match status" value="1"/>
</dbReference>
<evidence type="ECO:0000313" key="5">
    <source>
        <dbReference type="Proteomes" id="UP000321389"/>
    </source>
</evidence>
<protein>
    <submittedName>
        <fullName evidence="4">DctP family TRAP transporter solute-binding subunit</fullName>
    </submittedName>
</protein>
<organism evidence="4 5">
    <name type="scientific">Nitratireductor mangrovi</name>
    <dbReference type="NCBI Taxonomy" id="2599600"/>
    <lineage>
        <taxon>Bacteria</taxon>
        <taxon>Pseudomonadati</taxon>
        <taxon>Pseudomonadota</taxon>
        <taxon>Alphaproteobacteria</taxon>
        <taxon>Hyphomicrobiales</taxon>
        <taxon>Phyllobacteriaceae</taxon>
        <taxon>Nitratireductor</taxon>
    </lineage>
</organism>
<dbReference type="KEGG" id="niy:FQ775_00425"/>
<dbReference type="PANTHER" id="PTHR33376">
    <property type="match status" value="1"/>
</dbReference>
<dbReference type="InterPro" id="IPR038404">
    <property type="entry name" value="TRAP_DctP_sf"/>
</dbReference>
<evidence type="ECO:0000256" key="3">
    <source>
        <dbReference type="ARBA" id="ARBA00022729"/>
    </source>
</evidence>
<evidence type="ECO:0000256" key="2">
    <source>
        <dbReference type="ARBA" id="ARBA00022448"/>
    </source>
</evidence>
<dbReference type="InterPro" id="IPR004682">
    <property type="entry name" value="TRAP_DctP"/>
</dbReference>
<dbReference type="NCBIfam" id="NF037995">
    <property type="entry name" value="TRAP_S1"/>
    <property type="match status" value="1"/>
</dbReference>
<reference evidence="4" key="1">
    <citation type="submission" date="2020-04" db="EMBL/GenBank/DDBJ databases">
        <title>Nitratireductor sp. nov. isolated from mangrove soil.</title>
        <authorList>
            <person name="Ye Y."/>
        </authorList>
    </citation>
    <scope>NUCLEOTIDE SEQUENCE</scope>
    <source>
        <strain evidence="4">SY7</strain>
    </source>
</reference>
<dbReference type="AlphaFoldDB" id="A0A5B8KTM2"/>
<keyword evidence="3" id="KW-0732">Signal</keyword>
<dbReference type="GO" id="GO:0055085">
    <property type="term" value="P:transmembrane transport"/>
    <property type="evidence" value="ECO:0007669"/>
    <property type="project" value="InterPro"/>
</dbReference>
<dbReference type="GO" id="GO:0030288">
    <property type="term" value="C:outer membrane-bounded periplasmic space"/>
    <property type="evidence" value="ECO:0007669"/>
    <property type="project" value="InterPro"/>
</dbReference>
<keyword evidence="2" id="KW-0813">Transport</keyword>
<dbReference type="Gene3D" id="3.40.190.170">
    <property type="entry name" value="Bacterial extracellular solute-binding protein, family 7"/>
    <property type="match status" value="1"/>
</dbReference>
<accession>A0A5B8KTM2</accession>
<dbReference type="PIRSF" id="PIRSF006470">
    <property type="entry name" value="DctB"/>
    <property type="match status" value="1"/>
</dbReference>
<keyword evidence="5" id="KW-1185">Reference proteome</keyword>
<dbReference type="Pfam" id="PF03480">
    <property type="entry name" value="DctP"/>
    <property type="match status" value="1"/>
</dbReference>
<proteinExistence type="inferred from homology"/>
<dbReference type="NCBIfam" id="TIGR00787">
    <property type="entry name" value="dctP"/>
    <property type="match status" value="1"/>
</dbReference>